<dbReference type="Gene3D" id="3.30.70.2740">
    <property type="match status" value="1"/>
</dbReference>
<evidence type="ECO:0000313" key="7">
    <source>
        <dbReference type="EMBL" id="SFD66856.1"/>
    </source>
</evidence>
<dbReference type="InterPro" id="IPR051914">
    <property type="entry name" value="FAD-linked_OxidoTrans_Type4"/>
</dbReference>
<evidence type="ECO:0000256" key="3">
    <source>
        <dbReference type="ARBA" id="ARBA00022630"/>
    </source>
</evidence>
<keyword evidence="3" id="KW-0285">Flavoprotein</keyword>
<evidence type="ECO:0000256" key="4">
    <source>
        <dbReference type="ARBA" id="ARBA00022827"/>
    </source>
</evidence>
<dbReference type="InterPro" id="IPR036318">
    <property type="entry name" value="FAD-bd_PCMH-like_sf"/>
</dbReference>
<dbReference type="InterPro" id="IPR006094">
    <property type="entry name" value="Oxid_FAD_bind_N"/>
</dbReference>
<accession>A0A1I1U7M5</accession>
<dbReference type="InterPro" id="IPR016171">
    <property type="entry name" value="Vanillyl_alc_oxidase_C-sub2"/>
</dbReference>
<comment type="similarity">
    <text evidence="2">Belongs to the FAD-binding oxidoreductase/transferase type 4 family.</text>
</comment>
<reference evidence="8" key="1">
    <citation type="submission" date="2016-10" db="EMBL/GenBank/DDBJ databases">
        <authorList>
            <person name="Varghese N."/>
            <person name="Submissions S."/>
        </authorList>
    </citation>
    <scope>NUCLEOTIDE SEQUENCE [LARGE SCALE GENOMIC DNA]</scope>
    <source>
        <strain evidence="8">ATCC 25963</strain>
    </source>
</reference>
<dbReference type="InterPro" id="IPR016164">
    <property type="entry name" value="FAD-linked_Oxase-like_C"/>
</dbReference>
<dbReference type="AlphaFoldDB" id="A0A1I1U7M5"/>
<dbReference type="InterPro" id="IPR004113">
    <property type="entry name" value="FAD-bd_oxidored_4_C"/>
</dbReference>
<sequence length="464" mass="48575">MAVLDLAALHERVCSELGSDVVVRDREPYARDDGAEGPFLPGLVVRPRERAEVAPLVRLCHAFGVPLSPRGAGTGTVGGCLADHGGVVLDLGGLRSIVDIDERSMLAIVEPGVLTAELHRAVEARGLFYPPDPASLKICSVGGNVATNAGGPRACKYGVTGNFVLGLDVVDGTGVSHEVGHRSIKGVTGYNLAGLLVGSEGTLGVLTRCVLRLVPRPPFAVTLLASFADEAAACDAVHRCLTGGVAPAALELADRTCTELLARSGTLAVELPPGARTLLWVELDGDGAGLDRALLRAADLCREAGALAVAQATDPATRDALWDVRRALSHTLRAHWPKKISEDVAVPLARLPDLAAAARDIGARHRVDVASFGHAGDGNLHVNFLYDPKASSDIGERVDRCVADLFAATIALGGTLSGEHGIGLSKRPYMPLEQPPELRALQLALKRAWDPQNLLNPGKVFPPS</sequence>
<keyword evidence="5" id="KW-0560">Oxidoreductase</keyword>
<evidence type="ECO:0000256" key="1">
    <source>
        <dbReference type="ARBA" id="ARBA00001974"/>
    </source>
</evidence>
<evidence type="ECO:0000256" key="2">
    <source>
        <dbReference type="ARBA" id="ARBA00008000"/>
    </source>
</evidence>
<comment type="cofactor">
    <cofactor evidence="1">
        <name>FAD</name>
        <dbReference type="ChEBI" id="CHEBI:57692"/>
    </cofactor>
</comment>
<dbReference type="PANTHER" id="PTHR42934:SF2">
    <property type="entry name" value="GLYCOLATE OXIDASE SUBUNIT GLCD"/>
    <property type="match status" value="1"/>
</dbReference>
<dbReference type="FunFam" id="3.30.70.2740:FF:000001">
    <property type="entry name" value="D-lactate dehydrogenase mitochondrial"/>
    <property type="match status" value="1"/>
</dbReference>
<dbReference type="RefSeq" id="WP_096329527.1">
    <property type="nucleotide sequence ID" value="NZ_FOMX01000003.1"/>
</dbReference>
<keyword evidence="8" id="KW-1185">Reference proteome</keyword>
<dbReference type="SUPFAM" id="SSF56176">
    <property type="entry name" value="FAD-binding/transporter-associated domain-like"/>
    <property type="match status" value="1"/>
</dbReference>
<dbReference type="Gene3D" id="3.30.465.10">
    <property type="match status" value="1"/>
</dbReference>
<dbReference type="SUPFAM" id="SSF55103">
    <property type="entry name" value="FAD-linked oxidases, C-terminal domain"/>
    <property type="match status" value="1"/>
</dbReference>
<evidence type="ECO:0000259" key="6">
    <source>
        <dbReference type="PROSITE" id="PS51387"/>
    </source>
</evidence>
<evidence type="ECO:0000256" key="5">
    <source>
        <dbReference type="ARBA" id="ARBA00023002"/>
    </source>
</evidence>
<protein>
    <submittedName>
        <fullName evidence="7">Glycolate oxidase</fullName>
    </submittedName>
</protein>
<dbReference type="InterPro" id="IPR016166">
    <property type="entry name" value="FAD-bd_PCMH"/>
</dbReference>
<dbReference type="GO" id="GO:0016491">
    <property type="term" value="F:oxidoreductase activity"/>
    <property type="evidence" value="ECO:0007669"/>
    <property type="project" value="UniProtKB-KW"/>
</dbReference>
<name>A0A1I1U7M5_9BACT</name>
<dbReference type="Pfam" id="PF02913">
    <property type="entry name" value="FAD-oxidase_C"/>
    <property type="match status" value="1"/>
</dbReference>
<dbReference type="PROSITE" id="PS51387">
    <property type="entry name" value="FAD_PCMH"/>
    <property type="match status" value="1"/>
</dbReference>
<dbReference type="InterPro" id="IPR016169">
    <property type="entry name" value="FAD-bd_PCMH_sub2"/>
</dbReference>
<dbReference type="STRING" id="54.SAMN02745121_01037"/>
<proteinExistence type="inferred from homology"/>
<gene>
    <name evidence="7" type="ORF">SAMN02745121_01037</name>
</gene>
<dbReference type="Gene3D" id="1.10.45.10">
    <property type="entry name" value="Vanillyl-alcohol Oxidase, Chain A, domain 4"/>
    <property type="match status" value="1"/>
</dbReference>
<dbReference type="OrthoDB" id="9811557at2"/>
<organism evidence="7 8">
    <name type="scientific">Nannocystis exedens</name>
    <dbReference type="NCBI Taxonomy" id="54"/>
    <lineage>
        <taxon>Bacteria</taxon>
        <taxon>Pseudomonadati</taxon>
        <taxon>Myxococcota</taxon>
        <taxon>Polyangia</taxon>
        <taxon>Nannocystales</taxon>
        <taxon>Nannocystaceae</taxon>
        <taxon>Nannocystis</taxon>
    </lineage>
</organism>
<dbReference type="FunFam" id="1.10.45.10:FF:000001">
    <property type="entry name" value="D-lactate dehydrogenase mitochondrial"/>
    <property type="match status" value="1"/>
</dbReference>
<dbReference type="Proteomes" id="UP000199400">
    <property type="component" value="Unassembled WGS sequence"/>
</dbReference>
<dbReference type="EMBL" id="FOMX01000003">
    <property type="protein sequence ID" value="SFD66856.1"/>
    <property type="molecule type" value="Genomic_DNA"/>
</dbReference>
<dbReference type="GO" id="GO:0071949">
    <property type="term" value="F:FAD binding"/>
    <property type="evidence" value="ECO:0007669"/>
    <property type="project" value="InterPro"/>
</dbReference>
<evidence type="ECO:0000313" key="8">
    <source>
        <dbReference type="Proteomes" id="UP000199400"/>
    </source>
</evidence>
<feature type="domain" description="FAD-binding PCMH-type" evidence="6">
    <location>
        <begin position="37"/>
        <end position="216"/>
    </location>
</feature>
<dbReference type="Pfam" id="PF01565">
    <property type="entry name" value="FAD_binding_4"/>
    <property type="match status" value="1"/>
</dbReference>
<keyword evidence="4" id="KW-0274">FAD</keyword>
<dbReference type="PANTHER" id="PTHR42934">
    <property type="entry name" value="GLYCOLATE OXIDASE SUBUNIT GLCD"/>
    <property type="match status" value="1"/>
</dbReference>